<protein>
    <recommendedName>
        <fullName evidence="4">Metallo-dependent hydrolase</fullName>
    </recommendedName>
</protein>
<evidence type="ECO:0008006" key="4">
    <source>
        <dbReference type="Google" id="ProtNLM"/>
    </source>
</evidence>
<evidence type="ECO:0000256" key="1">
    <source>
        <dbReference type="SAM" id="MobiDB-lite"/>
    </source>
</evidence>
<dbReference type="GO" id="GO:0016788">
    <property type="term" value="F:hydrolase activity, acting on ester bonds"/>
    <property type="evidence" value="ECO:0007669"/>
    <property type="project" value="InterPro"/>
</dbReference>
<dbReference type="Gene3D" id="3.20.20.140">
    <property type="entry name" value="Metal-dependent hydrolases"/>
    <property type="match status" value="1"/>
</dbReference>
<sequence length="371" mass="41932">MCQNDGSSVTALRPSQLGPPEVLAHVVDVHCHPTDSRISPEVMDSLPIRICAMATRGNDQALVRNLAKEYPEKVIPCFGYHPWFSHWIAVDSVSKEEHYRSLFLGPSSKAEHTTAFERLLPYLPEPTLLDDIISEVRENLSAFPDAMLGEVGLDRACRIPYTSPALPPYVENDSRRDLSPFTIPLSHQLAILEAQIQLAIELKRNVSFHSVKCQQTTVGLLNKLKAKHEEDWNAISVDMHSCGLSAETWRDIEKQHVNVFLSLSTVINSRSPAHRGLIAACSPNRILVESDYNDAIHVTGQTWDMLQTIAEVKGWTVEESWVLEQDAAKWGAVRRLEENWKVFQAGRHQPQKRKDRRKPPLEDREGRTSQT</sequence>
<comment type="caution">
    <text evidence="2">The sequence shown here is derived from an EMBL/GenBank/DDBJ whole genome shotgun (WGS) entry which is preliminary data.</text>
</comment>
<dbReference type="AlphaFoldDB" id="A0A2R6NFC6"/>
<organism evidence="2 3">
    <name type="scientific">Hermanssonia centrifuga</name>
    <dbReference type="NCBI Taxonomy" id="98765"/>
    <lineage>
        <taxon>Eukaryota</taxon>
        <taxon>Fungi</taxon>
        <taxon>Dikarya</taxon>
        <taxon>Basidiomycota</taxon>
        <taxon>Agaricomycotina</taxon>
        <taxon>Agaricomycetes</taxon>
        <taxon>Polyporales</taxon>
        <taxon>Meruliaceae</taxon>
        <taxon>Hermanssonia</taxon>
    </lineage>
</organism>
<dbReference type="InterPro" id="IPR053044">
    <property type="entry name" value="Metallo-hydrolase/TatD-type"/>
</dbReference>
<dbReference type="Pfam" id="PF01026">
    <property type="entry name" value="TatD_DNase"/>
    <property type="match status" value="1"/>
</dbReference>
<gene>
    <name evidence="2" type="ORF">PHLCEN_2v13059</name>
</gene>
<dbReference type="PANTHER" id="PTHR47345">
    <property type="entry name" value="CUT9-INTERACTING PROTEIN SCN1"/>
    <property type="match status" value="1"/>
</dbReference>
<reference evidence="2 3" key="1">
    <citation type="submission" date="2018-02" db="EMBL/GenBank/DDBJ databases">
        <title>Genome sequence of the basidiomycete white-rot fungus Phlebia centrifuga.</title>
        <authorList>
            <person name="Granchi Z."/>
            <person name="Peng M."/>
            <person name="de Vries R.P."/>
            <person name="Hilden K."/>
            <person name="Makela M.R."/>
            <person name="Grigoriev I."/>
            <person name="Riley R."/>
        </authorList>
    </citation>
    <scope>NUCLEOTIDE SEQUENCE [LARGE SCALE GENOMIC DNA]</scope>
    <source>
        <strain evidence="2 3">FBCC195</strain>
    </source>
</reference>
<dbReference type="InterPro" id="IPR032466">
    <property type="entry name" value="Metal_Hydrolase"/>
</dbReference>
<dbReference type="SUPFAM" id="SSF51556">
    <property type="entry name" value="Metallo-dependent hydrolases"/>
    <property type="match status" value="1"/>
</dbReference>
<proteinExistence type="predicted"/>
<dbReference type="EMBL" id="MLYV02001295">
    <property type="protein sequence ID" value="PSR71090.1"/>
    <property type="molecule type" value="Genomic_DNA"/>
</dbReference>
<dbReference type="Proteomes" id="UP000186601">
    <property type="component" value="Unassembled WGS sequence"/>
</dbReference>
<name>A0A2R6NFC6_9APHY</name>
<dbReference type="OrthoDB" id="413993at2759"/>
<evidence type="ECO:0000313" key="2">
    <source>
        <dbReference type="EMBL" id="PSR71090.1"/>
    </source>
</evidence>
<dbReference type="PANTHER" id="PTHR47345:SF1">
    <property type="entry name" value="CUT9-INTERACTING PROTEIN SCN1"/>
    <property type="match status" value="1"/>
</dbReference>
<accession>A0A2R6NFC6</accession>
<dbReference type="InterPro" id="IPR001130">
    <property type="entry name" value="TatD-like"/>
</dbReference>
<feature type="region of interest" description="Disordered" evidence="1">
    <location>
        <begin position="344"/>
        <end position="371"/>
    </location>
</feature>
<feature type="compositionally biased region" description="Basic and acidic residues" evidence="1">
    <location>
        <begin position="358"/>
        <end position="371"/>
    </location>
</feature>
<keyword evidence="3" id="KW-1185">Reference proteome</keyword>
<evidence type="ECO:0000313" key="3">
    <source>
        <dbReference type="Proteomes" id="UP000186601"/>
    </source>
</evidence>